<proteinExistence type="inferred from homology"/>
<dbReference type="Proteomes" id="UP000284657">
    <property type="component" value="Unassembled WGS sequence"/>
</dbReference>
<evidence type="ECO:0000256" key="1">
    <source>
        <dbReference type="ARBA" id="ARBA00022694"/>
    </source>
</evidence>
<feature type="compositionally biased region" description="Acidic residues" evidence="3">
    <location>
        <begin position="142"/>
        <end position="152"/>
    </location>
</feature>
<evidence type="ECO:0000313" key="6">
    <source>
        <dbReference type="EMBL" id="RLN65670.1"/>
    </source>
</evidence>
<dbReference type="Pfam" id="PF00383">
    <property type="entry name" value="dCMP_cyt_deam_1"/>
    <property type="match status" value="1"/>
</dbReference>
<evidence type="ECO:0000256" key="3">
    <source>
        <dbReference type="SAM" id="MobiDB-lite"/>
    </source>
</evidence>
<dbReference type="EMBL" id="MBAD02000701">
    <property type="protein sequence ID" value="RLN63820.1"/>
    <property type="molecule type" value="Genomic_DNA"/>
</dbReference>
<name>A0A3F2RWJ3_9STRA</name>
<evidence type="ECO:0000313" key="5">
    <source>
        <dbReference type="EMBL" id="RLN63820.1"/>
    </source>
</evidence>
<accession>A0A3F2RWJ3</accession>
<dbReference type="Proteomes" id="UP000277300">
    <property type="component" value="Unassembled WGS sequence"/>
</dbReference>
<sequence length="243" mass="27535">MSIDPVEIVAPDAFDPDALEAQQRFIALEFPARVEEAVTLPPIEDHEKQQMKKHLETAVQCGTRLRESLKCASGVVVVDPQDDILVATSEVTEEQLPKYRFRTMYHPVMVAVDAVAERDRRREAATVVETARKKQKRGDSSVEQDVDTEEGEREDKQNESYLCTGYDVYLDREPCTMCAMALVHSRARRVVFDRANPSDGALMSSFQLHTIKSLNHHYRVFQLALSPEQEEVVETATIGKDEK</sequence>
<dbReference type="GO" id="GO:0005737">
    <property type="term" value="C:cytoplasm"/>
    <property type="evidence" value="ECO:0007669"/>
    <property type="project" value="TreeGrafter"/>
</dbReference>
<comment type="caution">
    <text evidence="6">The sequence shown here is derived from an EMBL/GenBank/DDBJ whole genome shotgun (WGS) entry which is preliminary data.</text>
</comment>
<comment type="similarity">
    <text evidence="2">Belongs to the cytidine and deoxycytidylate deaminase family. ADAT3 subfamily.</text>
</comment>
<evidence type="ECO:0000313" key="8">
    <source>
        <dbReference type="Proteomes" id="UP000284657"/>
    </source>
</evidence>
<dbReference type="AlphaFoldDB" id="A0A3F2RWJ3"/>
<dbReference type="GO" id="GO:0052717">
    <property type="term" value="F:tRNA-specific adenosine-34 deaminase activity"/>
    <property type="evidence" value="ECO:0007669"/>
    <property type="project" value="UniProtKB-EC"/>
</dbReference>
<dbReference type="PROSITE" id="PS51747">
    <property type="entry name" value="CYT_DCMP_DEAMINASES_2"/>
    <property type="match status" value="1"/>
</dbReference>
<protein>
    <recommendedName>
        <fullName evidence="4">CMP/dCMP-type deaminase domain-containing protein</fullName>
    </recommendedName>
</protein>
<dbReference type="GO" id="GO:0046872">
    <property type="term" value="F:metal ion binding"/>
    <property type="evidence" value="ECO:0007669"/>
    <property type="project" value="UniProtKB-KW"/>
</dbReference>
<gene>
    <name evidence="5" type="ORF">BBJ29_006896</name>
    <name evidence="6" type="ORF">BBP00_00002712</name>
</gene>
<reference evidence="7 8" key="1">
    <citation type="submission" date="2018-07" db="EMBL/GenBank/DDBJ databases">
        <title>Genome sequencing of oomycete isolates from Chile give support for New Zealand origin for Phytophthora kernoviae and make available the first Nothophytophthora sp. genome.</title>
        <authorList>
            <person name="Studholme D.J."/>
            <person name="Sanfuentes E."/>
            <person name="Panda P."/>
            <person name="Hill R."/>
            <person name="Sambles C."/>
            <person name="Grant M."/>
            <person name="Williams N.M."/>
            <person name="Mcdougal R.L."/>
        </authorList>
    </citation>
    <scope>NUCLEOTIDE SEQUENCE [LARGE SCALE GENOMIC DNA]</scope>
    <source>
        <strain evidence="6">Chile6</strain>
        <strain evidence="5">Chile7</strain>
    </source>
</reference>
<feature type="domain" description="CMP/dCMP-type deaminase" evidence="4">
    <location>
        <begin position="49"/>
        <end position="221"/>
    </location>
</feature>
<dbReference type="SUPFAM" id="SSF53927">
    <property type="entry name" value="Cytidine deaminase-like"/>
    <property type="match status" value="1"/>
</dbReference>
<dbReference type="GO" id="GO:0002100">
    <property type="term" value="P:tRNA wobble adenosine to inosine editing"/>
    <property type="evidence" value="ECO:0007669"/>
    <property type="project" value="InterPro"/>
</dbReference>
<keyword evidence="1" id="KW-0819">tRNA processing</keyword>
<dbReference type="InterPro" id="IPR002125">
    <property type="entry name" value="CMP_dCMP_dom"/>
</dbReference>
<evidence type="ECO:0000313" key="7">
    <source>
        <dbReference type="Proteomes" id="UP000277300"/>
    </source>
</evidence>
<evidence type="ECO:0000259" key="4">
    <source>
        <dbReference type="PROSITE" id="PS51747"/>
    </source>
</evidence>
<dbReference type="OrthoDB" id="3180714at2759"/>
<evidence type="ECO:0000256" key="2">
    <source>
        <dbReference type="ARBA" id="ARBA00038160"/>
    </source>
</evidence>
<feature type="region of interest" description="Disordered" evidence="3">
    <location>
        <begin position="126"/>
        <end position="157"/>
    </location>
</feature>
<dbReference type="EMBL" id="MBDO02000049">
    <property type="protein sequence ID" value="RLN65670.1"/>
    <property type="molecule type" value="Genomic_DNA"/>
</dbReference>
<dbReference type="PANTHER" id="PTHR11079:SF156">
    <property type="entry name" value="INACTIVE TRNA-SPECIFIC ADENOSINE DEAMINASE-LIKE PROTEIN 3-RELATED"/>
    <property type="match status" value="1"/>
</dbReference>
<organism evidence="6 7">
    <name type="scientific">Phytophthora kernoviae</name>
    <dbReference type="NCBI Taxonomy" id="325452"/>
    <lineage>
        <taxon>Eukaryota</taxon>
        <taxon>Sar</taxon>
        <taxon>Stramenopiles</taxon>
        <taxon>Oomycota</taxon>
        <taxon>Peronosporomycetes</taxon>
        <taxon>Peronosporales</taxon>
        <taxon>Peronosporaceae</taxon>
        <taxon>Phytophthora</taxon>
    </lineage>
</organism>
<dbReference type="Gene3D" id="3.40.140.10">
    <property type="entry name" value="Cytidine Deaminase, domain 2"/>
    <property type="match status" value="1"/>
</dbReference>
<dbReference type="PANTHER" id="PTHR11079">
    <property type="entry name" value="CYTOSINE DEAMINASE FAMILY MEMBER"/>
    <property type="match status" value="1"/>
</dbReference>
<dbReference type="InterPro" id="IPR016193">
    <property type="entry name" value="Cytidine_deaminase-like"/>
</dbReference>
<dbReference type="GO" id="GO:0005634">
    <property type="term" value="C:nucleus"/>
    <property type="evidence" value="ECO:0007669"/>
    <property type="project" value="TreeGrafter"/>
</dbReference>